<dbReference type="EMBL" id="JAFIMR010000029">
    <property type="protein sequence ID" value="KAI1861539.1"/>
    <property type="molecule type" value="Genomic_DNA"/>
</dbReference>
<organism evidence="2 3">
    <name type="scientific">Neoarthrinium moseri</name>
    <dbReference type="NCBI Taxonomy" id="1658444"/>
    <lineage>
        <taxon>Eukaryota</taxon>
        <taxon>Fungi</taxon>
        <taxon>Dikarya</taxon>
        <taxon>Ascomycota</taxon>
        <taxon>Pezizomycotina</taxon>
        <taxon>Sordariomycetes</taxon>
        <taxon>Xylariomycetidae</taxon>
        <taxon>Amphisphaeriales</taxon>
        <taxon>Apiosporaceae</taxon>
        <taxon>Neoarthrinium</taxon>
    </lineage>
</organism>
<accession>A0A9Q0AMJ6</accession>
<evidence type="ECO:0000256" key="1">
    <source>
        <dbReference type="SAM" id="MobiDB-lite"/>
    </source>
</evidence>
<proteinExistence type="predicted"/>
<feature type="region of interest" description="Disordered" evidence="1">
    <location>
        <begin position="1"/>
        <end position="53"/>
    </location>
</feature>
<feature type="compositionally biased region" description="Acidic residues" evidence="1">
    <location>
        <begin position="26"/>
        <end position="39"/>
    </location>
</feature>
<evidence type="ECO:0000313" key="3">
    <source>
        <dbReference type="Proteomes" id="UP000829685"/>
    </source>
</evidence>
<sequence length="324" mass="36130">MAISRFPPQNRPGITETPEFTWLTDDNSDDSDSSVDGDVDQTGFAPFSVTPSDESEVEFEDVPIFTTGLGVTVEYATNSATVAESLLPSSSHDSHAFLNTDETYGVTPSTPGSCLVHHQVYISSVNGCETSDEISAREMGCRNTPREGESMDSKATLNGSVYFDADPYVRSSPARLDLFHDQIPRGRRHGLKRRTGAATAGPAKRRRMAHKVHIRATRAFLQLGSECREYVWKRKRGAQSCWRSKQGEHHEEVDGEYLLCFSDRLTIEIRANGDWLPIMVEFYKELDLFEGAQCVDGERRLQVPSSEMLHLMRGIRADCEGTVV</sequence>
<evidence type="ECO:0000313" key="2">
    <source>
        <dbReference type="EMBL" id="KAI1861539.1"/>
    </source>
</evidence>
<gene>
    <name evidence="2" type="ORF">JX265_009506</name>
</gene>
<dbReference type="Proteomes" id="UP000829685">
    <property type="component" value="Unassembled WGS sequence"/>
</dbReference>
<protein>
    <submittedName>
        <fullName evidence="2">Uncharacterized protein</fullName>
    </submittedName>
</protein>
<feature type="region of interest" description="Disordered" evidence="1">
    <location>
        <begin position="188"/>
        <end position="208"/>
    </location>
</feature>
<keyword evidence="3" id="KW-1185">Reference proteome</keyword>
<dbReference type="AlphaFoldDB" id="A0A9Q0AMJ6"/>
<reference evidence="2" key="1">
    <citation type="submission" date="2021-03" db="EMBL/GenBank/DDBJ databases">
        <title>Revisited historic fungal species revealed as producer of novel bioactive compounds through whole genome sequencing and comparative genomics.</title>
        <authorList>
            <person name="Vignolle G.A."/>
            <person name="Hochenegger N."/>
            <person name="Mach R.L."/>
            <person name="Mach-Aigner A.R."/>
            <person name="Javad Rahimi M."/>
            <person name="Salim K.A."/>
            <person name="Chan C.M."/>
            <person name="Lim L.B.L."/>
            <person name="Cai F."/>
            <person name="Druzhinina I.S."/>
            <person name="U'Ren J.M."/>
            <person name="Derntl C."/>
        </authorList>
    </citation>
    <scope>NUCLEOTIDE SEQUENCE</scope>
    <source>
        <strain evidence="2">TUCIM 5799</strain>
    </source>
</reference>
<name>A0A9Q0AMJ6_9PEZI</name>
<comment type="caution">
    <text evidence="2">The sequence shown here is derived from an EMBL/GenBank/DDBJ whole genome shotgun (WGS) entry which is preliminary data.</text>
</comment>